<keyword evidence="1" id="KW-0812">Transmembrane</keyword>
<proteinExistence type="predicted"/>
<name>A0ABY9HLN5_9ACTN</name>
<dbReference type="EMBL" id="CP120997">
    <property type="protein sequence ID" value="WLQ35432.1"/>
    <property type="molecule type" value="Genomic_DNA"/>
</dbReference>
<keyword evidence="1" id="KW-1133">Transmembrane helix</keyword>
<feature type="transmembrane region" description="Helical" evidence="1">
    <location>
        <begin position="60"/>
        <end position="85"/>
    </location>
</feature>
<keyword evidence="3" id="KW-1185">Reference proteome</keyword>
<gene>
    <name evidence="2" type="ORF">P8A18_19275</name>
</gene>
<dbReference type="RefSeq" id="WP_306056104.1">
    <property type="nucleotide sequence ID" value="NZ_CP120997.1"/>
</dbReference>
<feature type="transmembrane region" description="Helical" evidence="1">
    <location>
        <begin position="20"/>
        <end position="40"/>
    </location>
</feature>
<reference evidence="2 3" key="1">
    <citation type="submission" date="2023-03" db="EMBL/GenBank/DDBJ databases">
        <title>Isolation and description of six Streptomyces strains from soil environments, able to metabolize different microbial glucans.</title>
        <authorList>
            <person name="Widen T."/>
            <person name="Larsbrink J."/>
        </authorList>
    </citation>
    <scope>NUCLEOTIDE SEQUENCE [LARGE SCALE GENOMIC DNA]</scope>
    <source>
        <strain evidence="2 3">Mut1</strain>
    </source>
</reference>
<sequence>MYEMVLAARTSHSVNYGELIAGVLVAVIGSLLAFNIRGCAEAVADFLGEMIFSAFYRNDLILRLPAGFAAIMGTAFAFINIKILLFGF</sequence>
<accession>A0ABY9HLN5</accession>
<organism evidence="2 3">
    <name type="scientific">Streptomyces castrisilvae</name>
    <dbReference type="NCBI Taxonomy" id="3033811"/>
    <lineage>
        <taxon>Bacteria</taxon>
        <taxon>Bacillati</taxon>
        <taxon>Actinomycetota</taxon>
        <taxon>Actinomycetes</taxon>
        <taxon>Kitasatosporales</taxon>
        <taxon>Streptomycetaceae</taxon>
        <taxon>Streptomyces</taxon>
    </lineage>
</organism>
<keyword evidence="1" id="KW-0472">Membrane</keyword>
<evidence type="ECO:0000313" key="3">
    <source>
        <dbReference type="Proteomes" id="UP001239522"/>
    </source>
</evidence>
<evidence type="ECO:0008006" key="4">
    <source>
        <dbReference type="Google" id="ProtNLM"/>
    </source>
</evidence>
<dbReference type="Proteomes" id="UP001239522">
    <property type="component" value="Chromosome"/>
</dbReference>
<protein>
    <recommendedName>
        <fullName evidence="4">Integral membrane protein</fullName>
    </recommendedName>
</protein>
<evidence type="ECO:0000256" key="1">
    <source>
        <dbReference type="SAM" id="Phobius"/>
    </source>
</evidence>
<evidence type="ECO:0000313" key="2">
    <source>
        <dbReference type="EMBL" id="WLQ35432.1"/>
    </source>
</evidence>